<dbReference type="AlphaFoldDB" id="A0A4R0N8T9"/>
<dbReference type="PROSITE" id="PS51257">
    <property type="entry name" value="PROKAR_LIPOPROTEIN"/>
    <property type="match status" value="1"/>
</dbReference>
<evidence type="ECO:0000313" key="2">
    <source>
        <dbReference type="Proteomes" id="UP000291117"/>
    </source>
</evidence>
<evidence type="ECO:0000313" key="1">
    <source>
        <dbReference type="EMBL" id="TCC96561.1"/>
    </source>
</evidence>
<dbReference type="OrthoDB" id="1025612at2"/>
<accession>A0A4R0N8T9</accession>
<protein>
    <recommendedName>
        <fullName evidence="3">TolB-like 6-blade propeller-like</fullName>
    </recommendedName>
</protein>
<dbReference type="EMBL" id="SJSM01000005">
    <property type="protein sequence ID" value="TCC96561.1"/>
    <property type="molecule type" value="Genomic_DNA"/>
</dbReference>
<name>A0A4R0N8T9_9SPHI</name>
<sequence>MLKYLILISIFFVSCSNSKNEQNKDTTIFSKFPTTEAIVFKNFIKYENGAISRMYLRDTSLIVYDWRGKGGYFFYQYGLNSGSVIRKYIPQGRGKGAALGSLSAGLYKNELWMYDISLSKIIFSAIETKSFTADTSAAYREFAFSRDYYNIQFLDDSTVIANGNYQTPKKLQELNFYSGKILADYGILEGVPKDIPFYAWKRYNEAFMELKSTNDKVVLAHRLSDQIEVFDLKSHKSITVKGPENYKAEFLPMQSHDGKDLITHNEKSRYSFTQVMSTDKFIYVLHSGNNISGQNIDYAKSIFVYDWYGKPIKRVNLDRYVTGFTISDDDKSLYAYDVISKYIVTAKI</sequence>
<organism evidence="1 2">
    <name type="scientific">Pedobacter hiemivivus</name>
    <dbReference type="NCBI Taxonomy" id="2530454"/>
    <lineage>
        <taxon>Bacteria</taxon>
        <taxon>Pseudomonadati</taxon>
        <taxon>Bacteroidota</taxon>
        <taxon>Sphingobacteriia</taxon>
        <taxon>Sphingobacteriales</taxon>
        <taxon>Sphingobacteriaceae</taxon>
        <taxon>Pedobacter</taxon>
    </lineage>
</organism>
<gene>
    <name evidence="1" type="ORF">EZ444_11335</name>
</gene>
<proteinExistence type="predicted"/>
<dbReference type="Pfam" id="PF15869">
    <property type="entry name" value="TolB_like"/>
    <property type="match status" value="1"/>
</dbReference>
<dbReference type="Proteomes" id="UP000291117">
    <property type="component" value="Unassembled WGS sequence"/>
</dbReference>
<evidence type="ECO:0008006" key="3">
    <source>
        <dbReference type="Google" id="ProtNLM"/>
    </source>
</evidence>
<dbReference type="InterPro" id="IPR011044">
    <property type="entry name" value="Quino_amine_DH_bsu"/>
</dbReference>
<keyword evidence="2" id="KW-1185">Reference proteome</keyword>
<comment type="caution">
    <text evidence="1">The sequence shown here is derived from an EMBL/GenBank/DDBJ whole genome shotgun (WGS) entry which is preliminary data.</text>
</comment>
<dbReference type="SUPFAM" id="SSF50969">
    <property type="entry name" value="YVTN repeat-like/Quinoprotein amine dehydrogenase"/>
    <property type="match status" value="1"/>
</dbReference>
<dbReference type="RefSeq" id="WP_131608857.1">
    <property type="nucleotide sequence ID" value="NZ_SJSM01000005.1"/>
</dbReference>
<reference evidence="1 2" key="1">
    <citation type="submission" date="2019-02" db="EMBL/GenBank/DDBJ databases">
        <title>Pedobacter sp. RP-3-8 sp. nov., isolated from Arctic soil.</title>
        <authorList>
            <person name="Dahal R.H."/>
        </authorList>
    </citation>
    <scope>NUCLEOTIDE SEQUENCE [LARGE SCALE GENOMIC DNA]</scope>
    <source>
        <strain evidence="1 2">RP-3-8</strain>
    </source>
</reference>